<dbReference type="WBParaSite" id="RSKR_0000194800.1">
    <property type="protein sequence ID" value="RSKR_0000194800.1"/>
    <property type="gene ID" value="RSKR_0000194800"/>
</dbReference>
<proteinExistence type="predicted"/>
<dbReference type="Proteomes" id="UP000095286">
    <property type="component" value="Unplaced"/>
</dbReference>
<reference evidence="2" key="1">
    <citation type="submission" date="2016-11" db="UniProtKB">
        <authorList>
            <consortium name="WormBaseParasite"/>
        </authorList>
    </citation>
    <scope>IDENTIFICATION</scope>
    <source>
        <strain evidence="2">KR3021</strain>
    </source>
</reference>
<evidence type="ECO:0000313" key="1">
    <source>
        <dbReference type="Proteomes" id="UP000095286"/>
    </source>
</evidence>
<sequence length="113" mass="13011">MMVRKMEKKEFEWEEIRKECRKNKRDAEKEGDSLENIADLKNPLLLGVGRSVAVQYATAFHEYNVIPIGCNQRRNSAHLLTKLSGALTNHAVKASAPTVTLQNFFQPKEMWHQ</sequence>
<protein>
    <submittedName>
        <fullName evidence="2">Uncharacterized protein</fullName>
    </submittedName>
</protein>
<organism evidence="1 2">
    <name type="scientific">Rhabditophanes sp. KR3021</name>
    <dbReference type="NCBI Taxonomy" id="114890"/>
    <lineage>
        <taxon>Eukaryota</taxon>
        <taxon>Metazoa</taxon>
        <taxon>Ecdysozoa</taxon>
        <taxon>Nematoda</taxon>
        <taxon>Chromadorea</taxon>
        <taxon>Rhabditida</taxon>
        <taxon>Tylenchina</taxon>
        <taxon>Panagrolaimomorpha</taxon>
        <taxon>Strongyloidoidea</taxon>
        <taxon>Alloionematidae</taxon>
        <taxon>Rhabditophanes</taxon>
    </lineage>
</organism>
<name>A0AC35TLS3_9BILA</name>
<accession>A0AC35TLS3</accession>
<evidence type="ECO:0000313" key="2">
    <source>
        <dbReference type="WBParaSite" id="RSKR_0000194800.1"/>
    </source>
</evidence>